<keyword evidence="5" id="KW-0560">Oxidoreductase</keyword>
<accession>A0A418XGB7</accession>
<dbReference type="RefSeq" id="WP_119812398.1">
    <property type="nucleotide sequence ID" value="NZ_QYUP01000148.1"/>
</dbReference>
<gene>
    <name evidence="7" type="ORF">D3872_19560</name>
</gene>
<reference evidence="7 8" key="1">
    <citation type="submission" date="2018-09" db="EMBL/GenBank/DDBJ databases">
        <authorList>
            <person name="Zhu H."/>
        </authorList>
    </citation>
    <scope>NUCLEOTIDE SEQUENCE [LARGE SCALE GENOMIC DNA]</scope>
    <source>
        <strain evidence="7 8">K1S02-61</strain>
    </source>
</reference>
<organism evidence="7 8">
    <name type="scientific">Massilia cavernae</name>
    <dbReference type="NCBI Taxonomy" id="2320864"/>
    <lineage>
        <taxon>Bacteria</taxon>
        <taxon>Pseudomonadati</taxon>
        <taxon>Pseudomonadota</taxon>
        <taxon>Betaproteobacteria</taxon>
        <taxon>Burkholderiales</taxon>
        <taxon>Oxalobacteraceae</taxon>
        <taxon>Telluria group</taxon>
        <taxon>Massilia</taxon>
    </lineage>
</organism>
<proteinExistence type="inferred from homology"/>
<dbReference type="Proteomes" id="UP000284006">
    <property type="component" value="Unassembled WGS sequence"/>
</dbReference>
<dbReference type="OrthoDB" id="9775082at2"/>
<evidence type="ECO:0000256" key="5">
    <source>
        <dbReference type="ARBA" id="ARBA00023002"/>
    </source>
</evidence>
<keyword evidence="8" id="KW-1185">Reference proteome</keyword>
<feature type="domain" description="FAD-binding PCMH-type" evidence="6">
    <location>
        <begin position="39"/>
        <end position="209"/>
    </location>
</feature>
<dbReference type="InterPro" id="IPR006094">
    <property type="entry name" value="Oxid_FAD_bind_N"/>
</dbReference>
<dbReference type="Pfam" id="PF01565">
    <property type="entry name" value="FAD_binding_4"/>
    <property type="match status" value="1"/>
</dbReference>
<sequence length="462" mass="50123">MSTVGGMEIEELQRNIRGALLLPGEPEYDEARKIWNAMIDKRPAMIVRCAGSADVRAAVNFARDHGLQLAVRGGGHNIAGSALVNDGLVIDLSRMRSVQVAPHEMRAWVEGGATLGDVDHEAQSYGLATPFGINSTTGVGGLTLGGGFGWLTRMYGLAIDNLVSADIVIANGERLHIDADSHPDLFWAIRGGGGNFGVVTTFEFALHAVGPMVTAGLIVFPFAQASSVLRKYRDYVEALDDNLSLWAVLRKAPPLPFLPAAVHGTDVVALSFFSPRPSEEVHAAIAEVRAFGEPVGEQVGAVPYTAWQQAFDPLLVPPARNYWKSHNFNKLSDAAIDVVIAYSGKLPSDQSEIFLGLLGGAANTHAPDEMAYPHRHALYAMNVHTRWLDPDEDAKCLAWAREFFKAAAPHAAGGVYINFLNEDESDRIADAYGPNYRRLKEIKAKYDGDNLFRSNQNIRPSP</sequence>
<keyword evidence="3" id="KW-0285">Flavoprotein</keyword>
<evidence type="ECO:0000256" key="1">
    <source>
        <dbReference type="ARBA" id="ARBA00001974"/>
    </source>
</evidence>
<dbReference type="SUPFAM" id="SSF56176">
    <property type="entry name" value="FAD-binding/transporter-associated domain-like"/>
    <property type="match status" value="1"/>
</dbReference>
<dbReference type="GO" id="GO:0071949">
    <property type="term" value="F:FAD binding"/>
    <property type="evidence" value="ECO:0007669"/>
    <property type="project" value="InterPro"/>
</dbReference>
<comment type="cofactor">
    <cofactor evidence="1">
        <name>FAD</name>
        <dbReference type="ChEBI" id="CHEBI:57692"/>
    </cofactor>
</comment>
<evidence type="ECO:0000256" key="3">
    <source>
        <dbReference type="ARBA" id="ARBA00022630"/>
    </source>
</evidence>
<keyword evidence="4" id="KW-0274">FAD</keyword>
<dbReference type="InterPro" id="IPR006093">
    <property type="entry name" value="Oxy_OxRdtase_FAD_BS"/>
</dbReference>
<comment type="similarity">
    <text evidence="2">Belongs to the oxygen-dependent FAD-linked oxidoreductase family.</text>
</comment>
<dbReference type="InterPro" id="IPR012951">
    <property type="entry name" value="BBE"/>
</dbReference>
<evidence type="ECO:0000256" key="4">
    <source>
        <dbReference type="ARBA" id="ARBA00022827"/>
    </source>
</evidence>
<protein>
    <submittedName>
        <fullName evidence="7">FAD-binding oxidoreductase</fullName>
    </submittedName>
</protein>
<dbReference type="EMBL" id="QYUP01000148">
    <property type="protein sequence ID" value="RJG11502.1"/>
    <property type="molecule type" value="Genomic_DNA"/>
</dbReference>
<dbReference type="PANTHER" id="PTHR42973">
    <property type="entry name" value="BINDING OXIDOREDUCTASE, PUTATIVE (AFU_ORTHOLOGUE AFUA_1G17690)-RELATED"/>
    <property type="match status" value="1"/>
</dbReference>
<dbReference type="GO" id="GO:0016491">
    <property type="term" value="F:oxidoreductase activity"/>
    <property type="evidence" value="ECO:0007669"/>
    <property type="project" value="UniProtKB-KW"/>
</dbReference>
<evidence type="ECO:0000256" key="2">
    <source>
        <dbReference type="ARBA" id="ARBA00005466"/>
    </source>
</evidence>
<evidence type="ECO:0000313" key="7">
    <source>
        <dbReference type="EMBL" id="RJG11502.1"/>
    </source>
</evidence>
<name>A0A418XGB7_9BURK</name>
<evidence type="ECO:0000259" key="6">
    <source>
        <dbReference type="PROSITE" id="PS51387"/>
    </source>
</evidence>
<dbReference type="Gene3D" id="3.30.465.10">
    <property type="match status" value="1"/>
</dbReference>
<dbReference type="PROSITE" id="PS51387">
    <property type="entry name" value="FAD_PCMH"/>
    <property type="match status" value="1"/>
</dbReference>
<dbReference type="PROSITE" id="PS00862">
    <property type="entry name" value="OX2_COVAL_FAD"/>
    <property type="match status" value="1"/>
</dbReference>
<dbReference type="Gene3D" id="3.40.462.20">
    <property type="match status" value="1"/>
</dbReference>
<dbReference type="InterPro" id="IPR016166">
    <property type="entry name" value="FAD-bd_PCMH"/>
</dbReference>
<dbReference type="InterPro" id="IPR016169">
    <property type="entry name" value="FAD-bd_PCMH_sub2"/>
</dbReference>
<evidence type="ECO:0000313" key="8">
    <source>
        <dbReference type="Proteomes" id="UP000284006"/>
    </source>
</evidence>
<dbReference type="Pfam" id="PF08031">
    <property type="entry name" value="BBE"/>
    <property type="match status" value="1"/>
</dbReference>
<dbReference type="InterPro" id="IPR050416">
    <property type="entry name" value="FAD-linked_Oxidoreductase"/>
</dbReference>
<comment type="caution">
    <text evidence="7">The sequence shown here is derived from an EMBL/GenBank/DDBJ whole genome shotgun (WGS) entry which is preliminary data.</text>
</comment>
<dbReference type="InterPro" id="IPR036318">
    <property type="entry name" value="FAD-bd_PCMH-like_sf"/>
</dbReference>
<dbReference type="AlphaFoldDB" id="A0A418XGB7"/>
<dbReference type="InterPro" id="IPR016167">
    <property type="entry name" value="FAD-bd_PCMH_sub1"/>
</dbReference>
<dbReference type="Gene3D" id="3.30.43.10">
    <property type="entry name" value="Uridine Diphospho-n-acetylenolpyruvylglucosamine Reductase, domain 2"/>
    <property type="match status" value="1"/>
</dbReference>
<dbReference type="PANTHER" id="PTHR42973:SF39">
    <property type="entry name" value="FAD-BINDING PCMH-TYPE DOMAIN-CONTAINING PROTEIN"/>
    <property type="match status" value="1"/>
</dbReference>